<protein>
    <submittedName>
        <fullName evidence="1">Uncharacterized protein</fullName>
    </submittedName>
</protein>
<gene>
    <name evidence="1" type="ORF">DERP_000482</name>
</gene>
<reference evidence="1 2" key="2">
    <citation type="journal article" date="2022" name="Mol. Biol. Evol.">
        <title>Comparative Genomics Reveals Insights into the Divergent Evolution of Astigmatic Mites and Household Pest Adaptations.</title>
        <authorList>
            <person name="Xiong Q."/>
            <person name="Wan A.T."/>
            <person name="Liu X."/>
            <person name="Fung C.S."/>
            <person name="Xiao X."/>
            <person name="Malainual N."/>
            <person name="Hou J."/>
            <person name="Wang L."/>
            <person name="Wang M."/>
            <person name="Yang K.Y."/>
            <person name="Cui Y."/>
            <person name="Leung E.L."/>
            <person name="Nong W."/>
            <person name="Shin S.K."/>
            <person name="Au S.W."/>
            <person name="Jeong K.Y."/>
            <person name="Chew F.T."/>
            <person name="Hui J.H."/>
            <person name="Leung T.F."/>
            <person name="Tungtrongchitr A."/>
            <person name="Zhong N."/>
            <person name="Liu Z."/>
            <person name="Tsui S.K."/>
        </authorList>
    </citation>
    <scope>NUCLEOTIDE SEQUENCE [LARGE SCALE GENOMIC DNA]</scope>
    <source>
        <strain evidence="1">Derp</strain>
    </source>
</reference>
<organism evidence="1 2">
    <name type="scientific">Dermatophagoides pteronyssinus</name>
    <name type="common">European house dust mite</name>
    <dbReference type="NCBI Taxonomy" id="6956"/>
    <lineage>
        <taxon>Eukaryota</taxon>
        <taxon>Metazoa</taxon>
        <taxon>Ecdysozoa</taxon>
        <taxon>Arthropoda</taxon>
        <taxon>Chelicerata</taxon>
        <taxon>Arachnida</taxon>
        <taxon>Acari</taxon>
        <taxon>Acariformes</taxon>
        <taxon>Sarcoptiformes</taxon>
        <taxon>Astigmata</taxon>
        <taxon>Psoroptidia</taxon>
        <taxon>Analgoidea</taxon>
        <taxon>Pyroglyphidae</taxon>
        <taxon>Dermatophagoidinae</taxon>
        <taxon>Dermatophagoides</taxon>
    </lineage>
</organism>
<dbReference type="EMBL" id="NJHN03000095">
    <property type="protein sequence ID" value="KAH9415987.1"/>
    <property type="molecule type" value="Genomic_DNA"/>
</dbReference>
<evidence type="ECO:0000313" key="2">
    <source>
        <dbReference type="Proteomes" id="UP000887458"/>
    </source>
</evidence>
<keyword evidence="2" id="KW-1185">Reference proteome</keyword>
<reference evidence="1 2" key="1">
    <citation type="journal article" date="2018" name="J. Allergy Clin. Immunol.">
        <title>High-quality assembly of Dermatophagoides pteronyssinus genome and transcriptome reveals a wide range of novel allergens.</title>
        <authorList>
            <person name="Liu X.Y."/>
            <person name="Yang K.Y."/>
            <person name="Wang M.Q."/>
            <person name="Kwok J.S."/>
            <person name="Zeng X."/>
            <person name="Yang Z."/>
            <person name="Xiao X.J."/>
            <person name="Lau C.P."/>
            <person name="Li Y."/>
            <person name="Huang Z.M."/>
            <person name="Ba J.G."/>
            <person name="Yim A.K."/>
            <person name="Ouyang C.Y."/>
            <person name="Ngai S.M."/>
            <person name="Chan T.F."/>
            <person name="Leung E.L."/>
            <person name="Liu L."/>
            <person name="Liu Z.G."/>
            <person name="Tsui S.K."/>
        </authorList>
    </citation>
    <scope>NUCLEOTIDE SEQUENCE [LARGE SCALE GENOMIC DNA]</scope>
    <source>
        <strain evidence="1">Derp</strain>
    </source>
</reference>
<proteinExistence type="predicted"/>
<evidence type="ECO:0000313" key="1">
    <source>
        <dbReference type="EMBL" id="KAH9415987.1"/>
    </source>
</evidence>
<comment type="caution">
    <text evidence="1">The sequence shown here is derived from an EMBL/GenBank/DDBJ whole genome shotgun (WGS) entry which is preliminary data.</text>
</comment>
<name>A0ABQ8J091_DERPT</name>
<dbReference type="Proteomes" id="UP000887458">
    <property type="component" value="Unassembled WGS sequence"/>
</dbReference>
<accession>A0ABQ8J091</accession>
<sequence>MNNNKRDLKHMTDYVKRSCQLVFDFGYIFLTSYIERYDPNLNKVKNGQHCNVTDKSKTRKKC</sequence>